<sequence>MKNPDKAQTPTENPPSYDIATESGSGSSYDGENAPLLNPPDAKTTMNQPLLQPNMYPGPSYTTQPQNIPQPTVYNYVNPMTGEQVVSLLPPGHPEMICLQAGGHVPETHYGLLGILAAVFWFPLGIGLCLLDRRIRCKRCGVIIDDGICG</sequence>
<feature type="transmembrane region" description="Helical" evidence="2">
    <location>
        <begin position="110"/>
        <end position="131"/>
    </location>
</feature>
<dbReference type="EMBL" id="JAFIQS010000002">
    <property type="protein sequence ID" value="KAG5172319.1"/>
    <property type="molecule type" value="Genomic_DNA"/>
</dbReference>
<accession>A0A8H7Y7F5</accession>
<proteinExistence type="predicted"/>
<reference evidence="3" key="1">
    <citation type="submission" date="2021-02" db="EMBL/GenBank/DDBJ databases">
        <title>Psilocybe cubensis genome.</title>
        <authorList>
            <person name="Mckernan K.J."/>
            <person name="Crawford S."/>
            <person name="Trippe A."/>
            <person name="Kane L.T."/>
            <person name="Mclaughlin S."/>
        </authorList>
    </citation>
    <scope>NUCLEOTIDE SEQUENCE [LARGE SCALE GENOMIC DNA]</scope>
    <source>
        <strain evidence="3">MGC-MH-2018</strain>
    </source>
</reference>
<dbReference type="AlphaFoldDB" id="A0A8H7Y7F5"/>
<dbReference type="Pfam" id="PF10164">
    <property type="entry name" value="BRI3"/>
    <property type="match status" value="1"/>
</dbReference>
<keyword evidence="2" id="KW-1133">Transmembrane helix</keyword>
<evidence type="ECO:0000313" key="3">
    <source>
        <dbReference type="EMBL" id="KAG5172319.1"/>
    </source>
</evidence>
<evidence type="ECO:0008006" key="4">
    <source>
        <dbReference type="Google" id="ProtNLM"/>
    </source>
</evidence>
<keyword evidence="2" id="KW-0812">Transmembrane</keyword>
<name>A0A8H7Y7F5_PSICU</name>
<dbReference type="OrthoDB" id="2564984at2759"/>
<keyword evidence="2" id="KW-0472">Membrane</keyword>
<evidence type="ECO:0000256" key="2">
    <source>
        <dbReference type="SAM" id="Phobius"/>
    </source>
</evidence>
<dbReference type="InterPro" id="IPR019317">
    <property type="entry name" value="BRI3"/>
</dbReference>
<dbReference type="PANTHER" id="PTHR13551">
    <property type="entry name" value="BRAIN PROTEIN I3"/>
    <property type="match status" value="1"/>
</dbReference>
<comment type="caution">
    <text evidence="3">The sequence shown here is derived from an EMBL/GenBank/DDBJ whole genome shotgun (WGS) entry which is preliminary data.</text>
</comment>
<feature type="compositionally biased region" description="Polar residues" evidence="1">
    <location>
        <begin position="1"/>
        <end position="11"/>
    </location>
</feature>
<gene>
    <name evidence="3" type="ORF">JR316_001816</name>
</gene>
<feature type="region of interest" description="Disordered" evidence="1">
    <location>
        <begin position="1"/>
        <end position="67"/>
    </location>
</feature>
<organism evidence="3">
    <name type="scientific">Psilocybe cubensis</name>
    <name type="common">Psychedelic mushroom</name>
    <name type="synonym">Stropharia cubensis</name>
    <dbReference type="NCBI Taxonomy" id="181762"/>
    <lineage>
        <taxon>Eukaryota</taxon>
        <taxon>Fungi</taxon>
        <taxon>Dikarya</taxon>
        <taxon>Basidiomycota</taxon>
        <taxon>Agaricomycotina</taxon>
        <taxon>Agaricomycetes</taxon>
        <taxon>Agaricomycetidae</taxon>
        <taxon>Agaricales</taxon>
        <taxon>Agaricineae</taxon>
        <taxon>Strophariaceae</taxon>
        <taxon>Psilocybe</taxon>
    </lineage>
</organism>
<protein>
    <recommendedName>
        <fullName evidence="4">Brain protein I3</fullName>
    </recommendedName>
</protein>
<evidence type="ECO:0000256" key="1">
    <source>
        <dbReference type="SAM" id="MobiDB-lite"/>
    </source>
</evidence>